<evidence type="ECO:0000259" key="6">
    <source>
        <dbReference type="Pfam" id="PF02826"/>
    </source>
</evidence>
<feature type="domain" description="D-isomer specific 2-hydroxyacid dehydrogenase catalytic" evidence="5">
    <location>
        <begin position="45"/>
        <end position="341"/>
    </location>
</feature>
<feature type="domain" description="D-isomer specific 2-hydroxyacid dehydrogenase NAD-binding" evidence="6">
    <location>
        <begin position="131"/>
        <end position="316"/>
    </location>
</feature>
<keyword evidence="2 4" id="KW-0560">Oxidoreductase</keyword>
<dbReference type="InterPro" id="IPR006139">
    <property type="entry name" value="D-isomer_2_OHA_DH_cat_dom"/>
</dbReference>
<dbReference type="Pfam" id="PF00389">
    <property type="entry name" value="2-Hacid_dh"/>
    <property type="match status" value="1"/>
</dbReference>
<gene>
    <name evidence="7" type="ORF">Q9L58_007471</name>
</gene>
<evidence type="ECO:0000256" key="3">
    <source>
        <dbReference type="ARBA" id="ARBA00023027"/>
    </source>
</evidence>
<organism evidence="7 8">
    <name type="scientific">Discina gigas</name>
    <dbReference type="NCBI Taxonomy" id="1032678"/>
    <lineage>
        <taxon>Eukaryota</taxon>
        <taxon>Fungi</taxon>
        <taxon>Dikarya</taxon>
        <taxon>Ascomycota</taxon>
        <taxon>Pezizomycotina</taxon>
        <taxon>Pezizomycetes</taxon>
        <taxon>Pezizales</taxon>
        <taxon>Discinaceae</taxon>
        <taxon>Discina</taxon>
    </lineage>
</organism>
<accession>A0ABR3GCK0</accession>
<dbReference type="SUPFAM" id="SSF52283">
    <property type="entry name" value="Formate/glycerate dehydrogenase catalytic domain-like"/>
    <property type="match status" value="1"/>
</dbReference>
<evidence type="ECO:0000259" key="5">
    <source>
        <dbReference type="Pfam" id="PF00389"/>
    </source>
</evidence>
<dbReference type="InterPro" id="IPR036291">
    <property type="entry name" value="NAD(P)-bd_dom_sf"/>
</dbReference>
<dbReference type="CDD" id="cd12169">
    <property type="entry name" value="PGDH_like_1"/>
    <property type="match status" value="1"/>
</dbReference>
<dbReference type="Proteomes" id="UP001447188">
    <property type="component" value="Unassembled WGS sequence"/>
</dbReference>
<evidence type="ECO:0000256" key="1">
    <source>
        <dbReference type="ARBA" id="ARBA00005854"/>
    </source>
</evidence>
<evidence type="ECO:0000256" key="4">
    <source>
        <dbReference type="RuleBase" id="RU003719"/>
    </source>
</evidence>
<keyword evidence="3" id="KW-0520">NAD</keyword>
<evidence type="ECO:0000313" key="7">
    <source>
        <dbReference type="EMBL" id="KAL0633644.1"/>
    </source>
</evidence>
<dbReference type="InterPro" id="IPR029753">
    <property type="entry name" value="D-isomer_DH_CS"/>
</dbReference>
<dbReference type="PANTHER" id="PTHR42789:SF1">
    <property type="entry name" value="D-ISOMER SPECIFIC 2-HYDROXYACID DEHYDROGENASE FAMILY PROTEIN (AFU_ORTHOLOGUE AFUA_6G10090)"/>
    <property type="match status" value="1"/>
</dbReference>
<dbReference type="PANTHER" id="PTHR42789">
    <property type="entry name" value="D-ISOMER SPECIFIC 2-HYDROXYACID DEHYDROGENASE FAMILY PROTEIN (AFU_ORTHOLOGUE AFUA_6G10090)"/>
    <property type="match status" value="1"/>
</dbReference>
<dbReference type="SUPFAM" id="SSF51735">
    <property type="entry name" value="NAD(P)-binding Rossmann-fold domains"/>
    <property type="match status" value="1"/>
</dbReference>
<evidence type="ECO:0000256" key="2">
    <source>
        <dbReference type="ARBA" id="ARBA00023002"/>
    </source>
</evidence>
<protein>
    <recommendedName>
        <fullName evidence="9">D-isomer specific 2-hydroxyacid dehydrogenase</fullName>
    </recommendedName>
</protein>
<keyword evidence="8" id="KW-1185">Reference proteome</keyword>
<name>A0ABR3GCK0_9PEZI</name>
<proteinExistence type="inferred from homology"/>
<comment type="caution">
    <text evidence="7">The sequence shown here is derived from an EMBL/GenBank/DDBJ whole genome shotgun (WGS) entry which is preliminary data.</text>
</comment>
<reference evidence="7 8" key="1">
    <citation type="submission" date="2024-02" db="EMBL/GenBank/DDBJ databases">
        <title>Discinaceae phylogenomics.</title>
        <authorList>
            <person name="Dirks A.C."/>
            <person name="James T.Y."/>
        </authorList>
    </citation>
    <scope>NUCLEOTIDE SEQUENCE [LARGE SCALE GENOMIC DNA]</scope>
    <source>
        <strain evidence="7 8">ACD0624</strain>
    </source>
</reference>
<dbReference type="Gene3D" id="3.40.50.720">
    <property type="entry name" value="NAD(P)-binding Rossmann-like Domain"/>
    <property type="match status" value="2"/>
</dbReference>
<dbReference type="InterPro" id="IPR006140">
    <property type="entry name" value="D-isomer_DH_NAD-bd"/>
</dbReference>
<comment type="similarity">
    <text evidence="1 4">Belongs to the D-isomer specific 2-hydroxyacid dehydrogenase family.</text>
</comment>
<dbReference type="EMBL" id="JBBBZM010000119">
    <property type="protein sequence ID" value="KAL0633644.1"/>
    <property type="molecule type" value="Genomic_DNA"/>
</dbReference>
<dbReference type="Pfam" id="PF02826">
    <property type="entry name" value="2-Hacid_dh_C"/>
    <property type="match status" value="1"/>
</dbReference>
<evidence type="ECO:0008006" key="9">
    <source>
        <dbReference type="Google" id="ProtNLM"/>
    </source>
</evidence>
<dbReference type="InterPro" id="IPR050857">
    <property type="entry name" value="D-2-hydroxyacid_DH"/>
</dbReference>
<dbReference type="PROSITE" id="PS00671">
    <property type="entry name" value="D_2_HYDROXYACID_DH_3"/>
    <property type="match status" value="1"/>
</dbReference>
<sequence length="351" mass="38904">MLQNPGNEGTSIRLAILDDYQDVAIHSAEQDWADLRRALRPENAHLVIQVFKDPIPTEDLVTVLRPFEVICTMRERTPFTAELFEALPNLKLLTTTGPVNRSIDIEAAKKRGITVAGTGATGNSTVEHIWGLLLSVARNIPAYDRGVKDPTGPWQSLSGVSSRELPTGLMGKTIGLVGFGRLGSAVAKIADAFGMNVVAWSQNLTVDKISPEQQEYVQIVSKRELFETSDFISIHLVLSPRSHGIIGFGDLQLMKRSAIIINTSRGPIIDEEALLRVLREGGIRGAGIDVFDKEPLSEDSPWRQLGDRVVLTPHVGYVETRNYQKFWEDTVWNVDTWLDGKNEYVHELTGL</sequence>
<evidence type="ECO:0000313" key="8">
    <source>
        <dbReference type="Proteomes" id="UP001447188"/>
    </source>
</evidence>